<evidence type="ECO:0000313" key="1">
    <source>
        <dbReference type="EMBL" id="QTA87217.1"/>
    </source>
</evidence>
<keyword evidence="2" id="KW-1185">Reference proteome</keyword>
<dbReference type="RefSeq" id="WP_207682511.1">
    <property type="nucleotide sequence ID" value="NZ_CP061800.1"/>
</dbReference>
<accession>A0A975BKG8</accession>
<dbReference type="AlphaFoldDB" id="A0A975BKG8"/>
<evidence type="ECO:0000313" key="2">
    <source>
        <dbReference type="Proteomes" id="UP000663722"/>
    </source>
</evidence>
<reference evidence="1" key="1">
    <citation type="journal article" date="2021" name="Microb. Physiol.">
        <title>Proteogenomic Insights into the Physiology of Marine, Sulfate-Reducing, Filamentous Desulfonema limicola and Desulfonema magnum.</title>
        <authorList>
            <person name="Schnaars V."/>
            <person name="Wohlbrand L."/>
            <person name="Scheve S."/>
            <person name="Hinrichs C."/>
            <person name="Reinhardt R."/>
            <person name="Rabus R."/>
        </authorList>
    </citation>
    <scope>NUCLEOTIDE SEQUENCE</scope>
    <source>
        <strain evidence="1">4be13</strain>
    </source>
</reference>
<dbReference type="InterPro" id="IPR058084">
    <property type="entry name" value="Slr1658-like"/>
</dbReference>
<dbReference type="Proteomes" id="UP000663722">
    <property type="component" value="Chromosome"/>
</dbReference>
<name>A0A975BKG8_9BACT</name>
<sequence length="196" mass="22228">MSNHIVLFGKYLEPDQGDVVGRLSLRFQSGTLDIDELWESSSLSAEFLSTFWGKFFPINKEAEVTSDIGKDEVHYICGELLGNAIKFSFSPNYMIEICLYLHQSELRFYVTNSVNPAELEEFQSFIRKLLTENTQQLFVEQMEKNASEDSNESGVGYLTLINDYNVSVAWKFEGIEAGIQSVTALARMPIVRKVLA</sequence>
<evidence type="ECO:0008006" key="3">
    <source>
        <dbReference type="Google" id="ProtNLM"/>
    </source>
</evidence>
<organism evidence="1 2">
    <name type="scientific">Desulfonema magnum</name>
    <dbReference type="NCBI Taxonomy" id="45655"/>
    <lineage>
        <taxon>Bacteria</taxon>
        <taxon>Pseudomonadati</taxon>
        <taxon>Thermodesulfobacteriota</taxon>
        <taxon>Desulfobacteria</taxon>
        <taxon>Desulfobacterales</taxon>
        <taxon>Desulfococcaceae</taxon>
        <taxon>Desulfonema</taxon>
    </lineage>
</organism>
<proteinExistence type="predicted"/>
<gene>
    <name evidence="1" type="ORF">dnm_032470</name>
</gene>
<protein>
    <recommendedName>
        <fullName evidence="3">ATP-binding protein</fullName>
    </recommendedName>
</protein>
<dbReference type="NCBIfam" id="NF047703">
    <property type="entry name" value="slr1658_superfam"/>
    <property type="match status" value="1"/>
</dbReference>
<dbReference type="EMBL" id="CP061800">
    <property type="protein sequence ID" value="QTA87217.1"/>
    <property type="molecule type" value="Genomic_DNA"/>
</dbReference>
<dbReference type="KEGG" id="dmm:dnm_032470"/>